<accession>A0A218X2J8</accession>
<reference evidence="2" key="1">
    <citation type="journal article" date="2017" name="Plant J.">
        <title>The pomegranate (Punica granatum L.) genome and the genomics of punicalagin biosynthesis.</title>
        <authorList>
            <person name="Qin G."/>
            <person name="Xu C."/>
            <person name="Ming R."/>
            <person name="Tang H."/>
            <person name="Guyot R."/>
            <person name="Kramer E.M."/>
            <person name="Hu Y."/>
            <person name="Yi X."/>
            <person name="Qi Y."/>
            <person name="Xu X."/>
            <person name="Gao Z."/>
            <person name="Pan H."/>
            <person name="Jian J."/>
            <person name="Tian Y."/>
            <person name="Yue Z."/>
            <person name="Xu Y."/>
        </authorList>
    </citation>
    <scope>NUCLEOTIDE SEQUENCE [LARGE SCALE GENOMIC DNA]</scope>
    <source>
        <strain evidence="2">cv. Dabenzi</strain>
    </source>
</reference>
<sequence>MGLVSLPRKESCSMCQTAIRFHQNSARAHRPLVRCPMCLSLILQPSEEVQSNEQLSSKTLEMLADAWGSSRFAP</sequence>
<dbReference type="Proteomes" id="UP000197138">
    <property type="component" value="Unassembled WGS sequence"/>
</dbReference>
<evidence type="ECO:0000313" key="1">
    <source>
        <dbReference type="EMBL" id="OWM79425.1"/>
    </source>
</evidence>
<dbReference type="NCBIfam" id="TIGR02098">
    <property type="entry name" value="MJ0042_CXXC"/>
    <property type="match status" value="1"/>
</dbReference>
<name>A0A218X2J8_PUNGR</name>
<proteinExistence type="predicted"/>
<gene>
    <name evidence="1" type="ORF">CDL15_Pgr022837</name>
</gene>
<dbReference type="AlphaFoldDB" id="A0A218X2J8"/>
<comment type="caution">
    <text evidence="1">The sequence shown here is derived from an EMBL/GenBank/DDBJ whole genome shotgun (WGS) entry which is preliminary data.</text>
</comment>
<protein>
    <submittedName>
        <fullName evidence="1">Uncharacterized protein</fullName>
    </submittedName>
</protein>
<dbReference type="InterPro" id="IPR011723">
    <property type="entry name" value="Znf/thioredoxin_put"/>
</dbReference>
<evidence type="ECO:0000313" key="2">
    <source>
        <dbReference type="Proteomes" id="UP000197138"/>
    </source>
</evidence>
<dbReference type="EMBL" id="MTKT01002440">
    <property type="protein sequence ID" value="OWM79425.1"/>
    <property type="molecule type" value="Genomic_DNA"/>
</dbReference>
<organism evidence="1 2">
    <name type="scientific">Punica granatum</name>
    <name type="common">Pomegranate</name>
    <dbReference type="NCBI Taxonomy" id="22663"/>
    <lineage>
        <taxon>Eukaryota</taxon>
        <taxon>Viridiplantae</taxon>
        <taxon>Streptophyta</taxon>
        <taxon>Embryophyta</taxon>
        <taxon>Tracheophyta</taxon>
        <taxon>Spermatophyta</taxon>
        <taxon>Magnoliopsida</taxon>
        <taxon>eudicotyledons</taxon>
        <taxon>Gunneridae</taxon>
        <taxon>Pentapetalae</taxon>
        <taxon>rosids</taxon>
        <taxon>malvids</taxon>
        <taxon>Myrtales</taxon>
        <taxon>Lythraceae</taxon>
        <taxon>Punica</taxon>
    </lineage>
</organism>